<feature type="region of interest" description="Disordered" evidence="1">
    <location>
        <begin position="447"/>
        <end position="478"/>
    </location>
</feature>
<dbReference type="EMBL" id="DS985220">
    <property type="protein sequence ID" value="EEY19740.1"/>
    <property type="molecule type" value="Genomic_DNA"/>
</dbReference>
<keyword evidence="4" id="KW-1185">Reference proteome</keyword>
<dbReference type="Proteomes" id="UP000008698">
    <property type="component" value="Unassembled WGS sequence"/>
</dbReference>
<dbReference type="HOGENOM" id="CLU_466301_0_0_1"/>
<accession>C9SLS5</accession>
<feature type="compositionally biased region" description="Polar residues" evidence="1">
    <location>
        <begin position="298"/>
        <end position="311"/>
    </location>
</feature>
<dbReference type="AlphaFoldDB" id="C9SLS5"/>
<protein>
    <submittedName>
        <fullName evidence="3">Uncharacterized protein</fullName>
    </submittedName>
</protein>
<reference evidence="4" key="1">
    <citation type="journal article" date="2011" name="PLoS Pathog.">
        <title>Comparative genomics yields insights into niche adaptation of plant vascular wilt pathogens.</title>
        <authorList>
            <person name="Klosterman S.J."/>
            <person name="Subbarao K.V."/>
            <person name="Kang S."/>
            <person name="Veronese P."/>
            <person name="Gold S.E."/>
            <person name="Thomma B.P.H.J."/>
            <person name="Chen Z."/>
            <person name="Henrissat B."/>
            <person name="Lee Y.-H."/>
            <person name="Park J."/>
            <person name="Garcia-Pedrajas M.D."/>
            <person name="Barbara D.J."/>
            <person name="Anchieta A."/>
            <person name="de Jonge R."/>
            <person name="Santhanam P."/>
            <person name="Maruthachalam K."/>
            <person name="Atallah Z."/>
            <person name="Amyotte S.G."/>
            <person name="Paz Z."/>
            <person name="Inderbitzin P."/>
            <person name="Hayes R.J."/>
            <person name="Heiman D.I."/>
            <person name="Young S."/>
            <person name="Zeng Q."/>
            <person name="Engels R."/>
            <person name="Galagan J."/>
            <person name="Cuomo C.A."/>
            <person name="Dobinson K.F."/>
            <person name="Ma L.-J."/>
        </authorList>
    </citation>
    <scope>NUCLEOTIDE SEQUENCE [LARGE SCALE GENOMIC DNA]</scope>
    <source>
        <strain evidence="4">VaMs.102 / ATCC MYA-4576 / FGSC 10136</strain>
    </source>
</reference>
<dbReference type="eggNOG" id="ENOG502RW0F">
    <property type="taxonomic scope" value="Eukaryota"/>
</dbReference>
<proteinExistence type="predicted"/>
<feature type="compositionally biased region" description="Low complexity" evidence="1">
    <location>
        <begin position="469"/>
        <end position="478"/>
    </location>
</feature>
<dbReference type="OrthoDB" id="5152618at2759"/>
<feature type="signal peptide" evidence="2">
    <location>
        <begin position="1"/>
        <end position="19"/>
    </location>
</feature>
<dbReference type="STRING" id="526221.C9SLS5"/>
<keyword evidence="2" id="KW-0732">Signal</keyword>
<evidence type="ECO:0000313" key="4">
    <source>
        <dbReference type="Proteomes" id="UP000008698"/>
    </source>
</evidence>
<organism evidence="4">
    <name type="scientific">Verticillium alfalfae (strain VaMs.102 / ATCC MYA-4576 / FGSC 10136)</name>
    <name type="common">Verticillium wilt of alfalfa</name>
    <name type="synonym">Verticillium albo-atrum</name>
    <dbReference type="NCBI Taxonomy" id="526221"/>
    <lineage>
        <taxon>Eukaryota</taxon>
        <taxon>Fungi</taxon>
        <taxon>Dikarya</taxon>
        <taxon>Ascomycota</taxon>
        <taxon>Pezizomycotina</taxon>
        <taxon>Sordariomycetes</taxon>
        <taxon>Hypocreomycetidae</taxon>
        <taxon>Glomerellales</taxon>
        <taxon>Plectosphaerellaceae</taxon>
        <taxon>Verticillium</taxon>
    </lineage>
</organism>
<evidence type="ECO:0000256" key="1">
    <source>
        <dbReference type="SAM" id="MobiDB-lite"/>
    </source>
</evidence>
<name>C9SLS5_VERA1</name>
<evidence type="ECO:0000313" key="3">
    <source>
        <dbReference type="EMBL" id="EEY19740.1"/>
    </source>
</evidence>
<feature type="region of interest" description="Disordered" evidence="1">
    <location>
        <begin position="405"/>
        <end position="432"/>
    </location>
</feature>
<evidence type="ECO:0000256" key="2">
    <source>
        <dbReference type="SAM" id="SignalP"/>
    </source>
</evidence>
<gene>
    <name evidence="3" type="ORF">VDBG_05849</name>
</gene>
<dbReference type="GeneID" id="9537619"/>
<sequence length="585" mass="63312">MRFAVLLGATTALLAEAGGALQSAEHDKGQRLDSLDHNGHQGRVGRWAAALHSRHLQGQADHNYNGTNSTALVTEPTHVVPPSGPAYNVPSVLEEDPNVTDCPGHVLVSTTTLEVTQYITEGGSEYANTNTLGYENHASQTKVENKTQYPYPEHTAPTVPPYQPHNVSTTTTTSLKYDYAPYPGNTTTTTFSSNNATYVPTATEKTGFEHASSYPYPANNTRPSSMYHLANVSTATTDRQYKTGGIYTEPTTLVSPPYPAANVSTTRQSTHEYGTGAPHSYPETTGHPITFYHPANVSTTQSYSSKPSTSRTPDEYASNEYAPQEYAANEYAANEYAANDNYSSIVSTTDSSGVVTTSESTMTRMSSSTVLTSETEATTSPYKTLPAYGAGYNVAGYEDTYDDATTTESQRFPESSKVTSEPETLKPSSAYNLPYGQSTEVVTLSESTVRLESSGHGHLSETQSTVNPSDQAYASQSSASMSSESHVASGSFYAALQRHQLFLDLCCNGASVMDATDGCESYRFYPERDLNVARCDLYGSSVAYALDSVDDYYPDIWFDIECGSPRSSRWAHLPGIERLESLGLE</sequence>
<feature type="compositionally biased region" description="Polar residues" evidence="1">
    <location>
        <begin position="409"/>
        <end position="432"/>
    </location>
</feature>
<dbReference type="KEGG" id="val:VDBG_05849"/>
<dbReference type="RefSeq" id="XP_003003407.1">
    <property type="nucleotide sequence ID" value="XM_003003361.1"/>
</dbReference>
<feature type="chain" id="PRO_5003002450" evidence="2">
    <location>
        <begin position="20"/>
        <end position="585"/>
    </location>
</feature>
<feature type="region of interest" description="Disordered" evidence="1">
    <location>
        <begin position="298"/>
        <end position="318"/>
    </location>
</feature>